<sequence length="68" mass="7364">MPTASILAEKVLGYIFTLPLLGANVWCRGVAWCAAGCVVRCGLRGALRAAGCGRRWRPGQNSENRECR</sequence>
<keyword evidence="2" id="KW-1185">Reference proteome</keyword>
<comment type="caution">
    <text evidence="1">The sequence shown here is derived from an EMBL/GenBank/DDBJ whole genome shotgun (WGS) entry which is preliminary data.</text>
</comment>
<evidence type="ECO:0000313" key="2">
    <source>
        <dbReference type="Proteomes" id="UP000434957"/>
    </source>
</evidence>
<dbReference type="EMBL" id="QXFT01000899">
    <property type="protein sequence ID" value="KAE9333615.1"/>
    <property type="molecule type" value="Genomic_DNA"/>
</dbReference>
<dbReference type="AlphaFoldDB" id="A0A6A4F424"/>
<name>A0A6A4F424_9STRA</name>
<protein>
    <submittedName>
        <fullName evidence="1">Uncharacterized protein</fullName>
    </submittedName>
</protein>
<gene>
    <name evidence="1" type="ORF">PR003_g13936</name>
</gene>
<proteinExistence type="predicted"/>
<evidence type="ECO:0000313" key="1">
    <source>
        <dbReference type="EMBL" id="KAE9333615.1"/>
    </source>
</evidence>
<reference evidence="1 2" key="1">
    <citation type="submission" date="2018-08" db="EMBL/GenBank/DDBJ databases">
        <title>Genomic investigation of the strawberry pathogen Phytophthora fragariae indicates pathogenicity is determined by transcriptional variation in three key races.</title>
        <authorList>
            <person name="Adams T.M."/>
            <person name="Armitage A.D."/>
            <person name="Sobczyk M.K."/>
            <person name="Bates H.J."/>
            <person name="Dunwell J.M."/>
            <person name="Nellist C.F."/>
            <person name="Harrison R.J."/>
        </authorList>
    </citation>
    <scope>NUCLEOTIDE SEQUENCE [LARGE SCALE GENOMIC DNA]</scope>
    <source>
        <strain evidence="1 2">SCRP333</strain>
    </source>
</reference>
<organism evidence="1 2">
    <name type="scientific">Phytophthora rubi</name>
    <dbReference type="NCBI Taxonomy" id="129364"/>
    <lineage>
        <taxon>Eukaryota</taxon>
        <taxon>Sar</taxon>
        <taxon>Stramenopiles</taxon>
        <taxon>Oomycota</taxon>
        <taxon>Peronosporomycetes</taxon>
        <taxon>Peronosporales</taxon>
        <taxon>Peronosporaceae</taxon>
        <taxon>Phytophthora</taxon>
    </lineage>
</organism>
<accession>A0A6A4F424</accession>
<dbReference type="Proteomes" id="UP000434957">
    <property type="component" value="Unassembled WGS sequence"/>
</dbReference>